<gene>
    <name evidence="2" type="ORF">FGO68_gene14284</name>
</gene>
<evidence type="ECO:0000256" key="1">
    <source>
        <dbReference type="ARBA" id="ARBA00006270"/>
    </source>
</evidence>
<dbReference type="Proteomes" id="UP000785679">
    <property type="component" value="Unassembled WGS sequence"/>
</dbReference>
<evidence type="ECO:0000313" key="3">
    <source>
        <dbReference type="Proteomes" id="UP000785679"/>
    </source>
</evidence>
<keyword evidence="3" id="KW-1185">Reference proteome</keyword>
<reference evidence="2" key="1">
    <citation type="submission" date="2019-06" db="EMBL/GenBank/DDBJ databases">
        <authorList>
            <person name="Zheng W."/>
        </authorList>
    </citation>
    <scope>NUCLEOTIDE SEQUENCE</scope>
    <source>
        <strain evidence="2">QDHG01</strain>
    </source>
</reference>
<dbReference type="SMART" id="SM00173">
    <property type="entry name" value="RAS"/>
    <property type="match status" value="1"/>
</dbReference>
<sequence>MSYSFLFKYIIIGDTSVGKSCLLLQFTDKRFRAQHDLTIGVDFGARMIKIDDSRQPGVVEQRNVKLQIYDTAGQEQFKSITSQFYRGAAGALLVYDITRRDTFTHIETWLREVRENGNADMVIMLIGNKADLADTKRRVSTEEGERFAKDNGLIFLETSAKTALNVEEAFLQTSLRIFSNLVTGAYDITNEQSCGIRVGNEPCPLNVAGTHGAAQQPGQGTTKLGNVKGSEMLNKCCGY</sequence>
<dbReference type="OrthoDB" id="9989112at2759"/>
<dbReference type="Pfam" id="PF00071">
    <property type="entry name" value="Ras"/>
    <property type="match status" value="1"/>
</dbReference>
<dbReference type="SMART" id="SM00174">
    <property type="entry name" value="RHO"/>
    <property type="match status" value="1"/>
</dbReference>
<dbReference type="PROSITE" id="PS51421">
    <property type="entry name" value="RAS"/>
    <property type="match status" value="1"/>
</dbReference>
<dbReference type="GO" id="GO:0003924">
    <property type="term" value="F:GTPase activity"/>
    <property type="evidence" value="ECO:0007669"/>
    <property type="project" value="InterPro"/>
</dbReference>
<organism evidence="2 3">
    <name type="scientific">Halteria grandinella</name>
    <dbReference type="NCBI Taxonomy" id="5974"/>
    <lineage>
        <taxon>Eukaryota</taxon>
        <taxon>Sar</taxon>
        <taxon>Alveolata</taxon>
        <taxon>Ciliophora</taxon>
        <taxon>Intramacronucleata</taxon>
        <taxon>Spirotrichea</taxon>
        <taxon>Stichotrichia</taxon>
        <taxon>Sporadotrichida</taxon>
        <taxon>Halteriidae</taxon>
        <taxon>Halteria</taxon>
    </lineage>
</organism>
<dbReference type="EMBL" id="RRYP01002795">
    <property type="protein sequence ID" value="TNV84411.1"/>
    <property type="molecule type" value="Genomic_DNA"/>
</dbReference>
<dbReference type="AlphaFoldDB" id="A0A8J8T7L1"/>
<dbReference type="PROSITE" id="PS51419">
    <property type="entry name" value="RAB"/>
    <property type="match status" value="1"/>
</dbReference>
<dbReference type="PRINTS" id="PR00449">
    <property type="entry name" value="RASTRNSFRMNG"/>
</dbReference>
<dbReference type="InterPro" id="IPR050209">
    <property type="entry name" value="Rab_GTPases_membrane_traffic"/>
</dbReference>
<dbReference type="InterPro" id="IPR001806">
    <property type="entry name" value="Small_GTPase"/>
</dbReference>
<comment type="similarity">
    <text evidence="1">Belongs to the small GTPase superfamily. Rab family.</text>
</comment>
<dbReference type="SMART" id="SM00176">
    <property type="entry name" value="RAN"/>
    <property type="match status" value="1"/>
</dbReference>
<evidence type="ECO:0000313" key="2">
    <source>
        <dbReference type="EMBL" id="TNV84411.1"/>
    </source>
</evidence>
<comment type="caution">
    <text evidence="2">The sequence shown here is derived from an EMBL/GenBank/DDBJ whole genome shotgun (WGS) entry which is preliminary data.</text>
</comment>
<dbReference type="InterPro" id="IPR005225">
    <property type="entry name" value="Small_GTP-bd"/>
</dbReference>
<accession>A0A8J8T7L1</accession>
<dbReference type="FunFam" id="3.40.50.300:FF:002078">
    <property type="entry name" value="Ras-related protein RabQ"/>
    <property type="match status" value="1"/>
</dbReference>
<name>A0A8J8T7L1_HALGN</name>
<dbReference type="SUPFAM" id="SSF52540">
    <property type="entry name" value="P-loop containing nucleoside triphosphate hydrolases"/>
    <property type="match status" value="1"/>
</dbReference>
<dbReference type="GO" id="GO:0005525">
    <property type="term" value="F:GTP binding"/>
    <property type="evidence" value="ECO:0007669"/>
    <property type="project" value="InterPro"/>
</dbReference>
<dbReference type="PANTHER" id="PTHR47979">
    <property type="entry name" value="DRAB11-RELATED"/>
    <property type="match status" value="1"/>
</dbReference>
<dbReference type="InterPro" id="IPR027417">
    <property type="entry name" value="P-loop_NTPase"/>
</dbReference>
<protein>
    <submittedName>
        <fullName evidence="2">Uncharacterized protein</fullName>
    </submittedName>
</protein>
<dbReference type="NCBIfam" id="TIGR00231">
    <property type="entry name" value="small_GTP"/>
    <property type="match status" value="1"/>
</dbReference>
<proteinExistence type="inferred from homology"/>
<dbReference type="SMART" id="SM00175">
    <property type="entry name" value="RAB"/>
    <property type="match status" value="1"/>
</dbReference>
<dbReference type="Gene3D" id="3.40.50.300">
    <property type="entry name" value="P-loop containing nucleotide triphosphate hydrolases"/>
    <property type="match status" value="1"/>
</dbReference>